<reference evidence="2 3" key="1">
    <citation type="submission" date="2018-02" db="EMBL/GenBank/DDBJ databases">
        <title>Complete genome of Nitrosopumilus cobalaminigenes HCA1.</title>
        <authorList>
            <person name="Qin W."/>
            <person name="Zheng Y."/>
            <person name="Stahl D.A."/>
        </authorList>
    </citation>
    <scope>NUCLEOTIDE SEQUENCE [LARGE SCALE GENOMIC DNA]</scope>
    <source>
        <strain evidence="2 3">HCA1</strain>
    </source>
</reference>
<proteinExistence type="predicted"/>
<feature type="transmembrane region" description="Helical" evidence="1">
    <location>
        <begin position="15"/>
        <end position="40"/>
    </location>
</feature>
<evidence type="ECO:0000313" key="2">
    <source>
        <dbReference type="EMBL" id="QLH03228.1"/>
    </source>
</evidence>
<dbReference type="EMBL" id="CP026993">
    <property type="protein sequence ID" value="QLH03228.1"/>
    <property type="molecule type" value="Genomic_DNA"/>
</dbReference>
<dbReference type="KEGG" id="ncl:C5F47_06550"/>
<feature type="transmembrane region" description="Helical" evidence="1">
    <location>
        <begin position="93"/>
        <end position="121"/>
    </location>
</feature>
<feature type="transmembrane region" description="Helical" evidence="1">
    <location>
        <begin position="128"/>
        <end position="148"/>
    </location>
</feature>
<feature type="transmembrane region" description="Helical" evidence="1">
    <location>
        <begin position="52"/>
        <end position="73"/>
    </location>
</feature>
<dbReference type="RefSeq" id="WP_179360341.1">
    <property type="nucleotide sequence ID" value="NZ_CP026993.1"/>
</dbReference>
<sequence>MALIPFLVDLFLHPVIQLIAVLCAFGIGLFQGIILGRAILVRFPRLQNHVKTVSVTMFVLFLINAILSVPRFASPEKISLSTLSANSPGEVASSLFLIFGMNTGFLTVLAISVTVMSFVLLKFTNLNGITKGFVFVFSALILILTAVSRFTDLTPSTFEVLLYFLYQLGITIGILMGSIRKIKPKKLDLK</sequence>
<accession>A0A7D5M2W7</accession>
<keyword evidence="1" id="KW-0812">Transmembrane</keyword>
<dbReference type="Proteomes" id="UP000509771">
    <property type="component" value="Chromosome"/>
</dbReference>
<dbReference type="OrthoDB" id="3040at2157"/>
<organism evidence="2 3">
    <name type="scientific">Nitrosopumilus cobalaminigenes</name>
    <dbReference type="NCBI Taxonomy" id="1470066"/>
    <lineage>
        <taxon>Archaea</taxon>
        <taxon>Nitrososphaerota</taxon>
        <taxon>Nitrososphaeria</taxon>
        <taxon>Nitrosopumilales</taxon>
        <taxon>Nitrosopumilaceae</taxon>
        <taxon>Nitrosopumilus</taxon>
    </lineage>
</organism>
<keyword evidence="1" id="KW-1133">Transmembrane helix</keyword>
<protein>
    <submittedName>
        <fullName evidence="2">Uncharacterized protein</fullName>
    </submittedName>
</protein>
<feature type="transmembrane region" description="Helical" evidence="1">
    <location>
        <begin position="160"/>
        <end position="179"/>
    </location>
</feature>
<gene>
    <name evidence="2" type="ORF">C5F47_06550</name>
</gene>
<evidence type="ECO:0000313" key="3">
    <source>
        <dbReference type="Proteomes" id="UP000509771"/>
    </source>
</evidence>
<dbReference type="GeneID" id="56059697"/>
<evidence type="ECO:0000256" key="1">
    <source>
        <dbReference type="SAM" id="Phobius"/>
    </source>
</evidence>
<keyword evidence="3" id="KW-1185">Reference proteome</keyword>
<name>A0A7D5M2W7_9ARCH</name>
<keyword evidence="1" id="KW-0472">Membrane</keyword>
<dbReference type="AlphaFoldDB" id="A0A7D5M2W7"/>